<dbReference type="PANTHER" id="PTHR24100">
    <property type="entry name" value="BUTYROPHILIN"/>
    <property type="match status" value="1"/>
</dbReference>
<dbReference type="GO" id="GO:0009897">
    <property type="term" value="C:external side of plasma membrane"/>
    <property type="evidence" value="ECO:0007669"/>
    <property type="project" value="TreeGrafter"/>
</dbReference>
<accession>A0A8J6DWV6</accession>
<sequence length="510" mass="55955">MSLLDPSGQQTSHQIPSLSLSGPSPVRVCVCCSVCLSSFLTPMSVFTEMFQVIAPSEPIVAELGGDTTLSCSLDPVMSAENMELRWFRSHFSESVFIYQDRQEQNEEVMAQYAGRTSLVGEFLRDGVVAVTIHRVQASDHGLYTCSFSNGVVYEQATLELQVAGMDSSPQVHISGPEEDGVRVVCTTSGWFPEPQVQWRDPSGQQFLEFSKVQAQDTEGLFSVEATLVVRDSSVGSVTCSIINPILGQQKAMAIVLPEPFFPRASPWKPAFLVSLSLLLLLLLGAACYTWREHSTWMRELQEQRNLCKAEKEDQQTKQEALKDRNQRKAAYLVVGCAEVSPVCSLSAWRKAQLYADWRKEQFRAWPVTLDPISSTSSGIALSHDRKSLICDDFVIQESILGLEGIRQVPRRVGVFLDYAQGDVSFYDMTDGSHIFSFPPESFSGTLLPYFVCFSKEVSMTLCPLEAGPQKPSVPRNNPSLEEPGGPSGDGIASDSGVDGAPPGPEAPLLS</sequence>
<dbReference type="PROSITE" id="PS50835">
    <property type="entry name" value="IG_LIKE"/>
    <property type="match status" value="2"/>
</dbReference>
<feature type="region of interest" description="Disordered" evidence="7">
    <location>
        <begin position="465"/>
        <end position="510"/>
    </location>
</feature>
<dbReference type="SMART" id="SM00409">
    <property type="entry name" value="IG"/>
    <property type="match status" value="2"/>
</dbReference>
<keyword evidence="5" id="KW-0472">Membrane</keyword>
<keyword evidence="2" id="KW-0812">Transmembrane</keyword>
<dbReference type="InterPro" id="IPR050504">
    <property type="entry name" value="IgSF_BTN/MOG"/>
</dbReference>
<feature type="domain" description="Ig-like" evidence="8">
    <location>
        <begin position="42"/>
        <end position="159"/>
    </location>
</feature>
<evidence type="ECO:0000256" key="1">
    <source>
        <dbReference type="ARBA" id="ARBA00004370"/>
    </source>
</evidence>
<dbReference type="Pfam" id="PF22705">
    <property type="entry name" value="C2-set_3"/>
    <property type="match status" value="1"/>
</dbReference>
<dbReference type="Proteomes" id="UP000700334">
    <property type="component" value="Unassembled WGS sequence"/>
</dbReference>
<dbReference type="InterPro" id="IPR053896">
    <property type="entry name" value="BTN3A2-like_Ig-C"/>
</dbReference>
<proteinExistence type="predicted"/>
<dbReference type="FunFam" id="2.60.40.10:FF:000088">
    <property type="entry name" value="Butyrophilin subfamily 1 member A1"/>
    <property type="match status" value="1"/>
</dbReference>
<reference evidence="9" key="1">
    <citation type="journal article" date="2021" name="Evol. Appl.">
        <title>The genome of the Pyrenean desman and the effects of bottlenecks and inbreeding on the genomic landscape of an endangered species.</title>
        <authorList>
            <person name="Escoda L."/>
            <person name="Castresana J."/>
        </authorList>
    </citation>
    <scope>NUCLEOTIDE SEQUENCE</scope>
    <source>
        <strain evidence="9">IBE-C5619</strain>
    </source>
</reference>
<evidence type="ECO:0000259" key="8">
    <source>
        <dbReference type="PROSITE" id="PS50835"/>
    </source>
</evidence>
<evidence type="ECO:0000256" key="4">
    <source>
        <dbReference type="ARBA" id="ARBA00022989"/>
    </source>
</evidence>
<dbReference type="InterPro" id="IPR013783">
    <property type="entry name" value="Ig-like_fold"/>
</dbReference>
<evidence type="ECO:0000256" key="2">
    <source>
        <dbReference type="ARBA" id="ARBA00022692"/>
    </source>
</evidence>
<feature type="region of interest" description="Disordered" evidence="7">
    <location>
        <begin position="1"/>
        <end position="23"/>
    </location>
</feature>
<dbReference type="GO" id="GO:0001817">
    <property type="term" value="P:regulation of cytokine production"/>
    <property type="evidence" value="ECO:0007669"/>
    <property type="project" value="TreeGrafter"/>
</dbReference>
<evidence type="ECO:0000256" key="5">
    <source>
        <dbReference type="ARBA" id="ARBA00023136"/>
    </source>
</evidence>
<evidence type="ECO:0000256" key="3">
    <source>
        <dbReference type="ARBA" id="ARBA00022729"/>
    </source>
</evidence>
<dbReference type="InterPro" id="IPR003879">
    <property type="entry name" value="Butyrophylin_SPRY"/>
</dbReference>
<dbReference type="InterPro" id="IPR013106">
    <property type="entry name" value="Ig_V-set"/>
</dbReference>
<dbReference type="Pfam" id="PF07686">
    <property type="entry name" value="V-set"/>
    <property type="match status" value="1"/>
</dbReference>
<dbReference type="GO" id="GO:0005102">
    <property type="term" value="F:signaling receptor binding"/>
    <property type="evidence" value="ECO:0007669"/>
    <property type="project" value="TreeGrafter"/>
</dbReference>
<feature type="compositionally biased region" description="Pro residues" evidence="7">
    <location>
        <begin position="501"/>
        <end position="510"/>
    </location>
</feature>
<comment type="caution">
    <text evidence="9">The sequence shown here is derived from an EMBL/GenBank/DDBJ whole genome shotgun (WGS) entry which is preliminary data.</text>
</comment>
<feature type="domain" description="Ig-like" evidence="8">
    <location>
        <begin position="169"/>
        <end position="255"/>
    </location>
</feature>
<evidence type="ECO:0000313" key="10">
    <source>
        <dbReference type="Proteomes" id="UP000700334"/>
    </source>
</evidence>
<dbReference type="SUPFAM" id="SSF49899">
    <property type="entry name" value="Concanavalin A-like lectins/glucanases"/>
    <property type="match status" value="1"/>
</dbReference>
<keyword evidence="10" id="KW-1185">Reference proteome</keyword>
<dbReference type="InterPro" id="IPR007110">
    <property type="entry name" value="Ig-like_dom"/>
</dbReference>
<keyword evidence="3" id="KW-0732">Signal</keyword>
<dbReference type="PANTHER" id="PTHR24100:SF64">
    <property type="entry name" value="BUTYROPHILIN, SUBFAMILY 3, MEMBER A3-RELATED"/>
    <property type="match status" value="1"/>
</dbReference>
<dbReference type="GO" id="GO:0050852">
    <property type="term" value="P:T cell receptor signaling pathway"/>
    <property type="evidence" value="ECO:0007669"/>
    <property type="project" value="TreeGrafter"/>
</dbReference>
<protein>
    <submittedName>
        <fullName evidence="9">Butyrophilin-like protein 1</fullName>
    </submittedName>
</protein>
<gene>
    <name evidence="9" type="ORF">J0S82_020158</name>
</gene>
<name>A0A8J6DWV6_GALPY</name>
<dbReference type="AlphaFoldDB" id="A0A8J6DWV6"/>
<dbReference type="CDD" id="cd05713">
    <property type="entry name" value="IgV_MOG_like"/>
    <property type="match status" value="1"/>
</dbReference>
<dbReference type="EMBL" id="JAGFMF010011301">
    <property type="protein sequence ID" value="KAG8524887.1"/>
    <property type="molecule type" value="Genomic_DNA"/>
</dbReference>
<dbReference type="Pfam" id="PF00622">
    <property type="entry name" value="SPRY"/>
    <property type="match status" value="1"/>
</dbReference>
<dbReference type="InterPro" id="IPR036179">
    <property type="entry name" value="Ig-like_dom_sf"/>
</dbReference>
<keyword evidence="6" id="KW-0393">Immunoglobulin domain</keyword>
<comment type="subcellular location">
    <subcellularLocation>
        <location evidence="1">Membrane</location>
    </subcellularLocation>
</comment>
<dbReference type="Gene3D" id="2.60.40.10">
    <property type="entry name" value="Immunoglobulins"/>
    <property type="match status" value="2"/>
</dbReference>
<feature type="compositionally biased region" description="Polar residues" evidence="7">
    <location>
        <begin position="7"/>
        <end position="22"/>
    </location>
</feature>
<dbReference type="InterPro" id="IPR043136">
    <property type="entry name" value="B30.2/SPRY_sf"/>
</dbReference>
<evidence type="ECO:0000256" key="7">
    <source>
        <dbReference type="SAM" id="MobiDB-lite"/>
    </source>
</evidence>
<dbReference type="PRINTS" id="PR01407">
    <property type="entry name" value="BUTYPHLNCDUF"/>
</dbReference>
<dbReference type="SUPFAM" id="SSF48726">
    <property type="entry name" value="Immunoglobulin"/>
    <property type="match status" value="2"/>
</dbReference>
<dbReference type="InterPro" id="IPR003877">
    <property type="entry name" value="SPRY_dom"/>
</dbReference>
<evidence type="ECO:0000313" key="9">
    <source>
        <dbReference type="EMBL" id="KAG8524887.1"/>
    </source>
</evidence>
<evidence type="ECO:0000256" key="6">
    <source>
        <dbReference type="ARBA" id="ARBA00023319"/>
    </source>
</evidence>
<dbReference type="FunFam" id="2.60.40.10:FF:000208">
    <property type="entry name" value="Butyrophilin subfamily 1 member A1"/>
    <property type="match status" value="1"/>
</dbReference>
<organism evidence="9 10">
    <name type="scientific">Galemys pyrenaicus</name>
    <name type="common">Iberian desman</name>
    <name type="synonym">Pyrenean desman</name>
    <dbReference type="NCBI Taxonomy" id="202257"/>
    <lineage>
        <taxon>Eukaryota</taxon>
        <taxon>Metazoa</taxon>
        <taxon>Chordata</taxon>
        <taxon>Craniata</taxon>
        <taxon>Vertebrata</taxon>
        <taxon>Euteleostomi</taxon>
        <taxon>Mammalia</taxon>
        <taxon>Eutheria</taxon>
        <taxon>Laurasiatheria</taxon>
        <taxon>Eulipotyphla</taxon>
        <taxon>Talpidae</taxon>
        <taxon>Galemys</taxon>
    </lineage>
</organism>
<dbReference type="OrthoDB" id="9986391at2759"/>
<keyword evidence="4" id="KW-1133">Transmembrane helix</keyword>
<dbReference type="Gene3D" id="2.60.120.920">
    <property type="match status" value="1"/>
</dbReference>
<dbReference type="InterPro" id="IPR013320">
    <property type="entry name" value="ConA-like_dom_sf"/>
</dbReference>
<dbReference type="InterPro" id="IPR003599">
    <property type="entry name" value="Ig_sub"/>
</dbReference>